<dbReference type="EMBL" id="JACHNS010000002">
    <property type="protein sequence ID" value="MBB4592719.1"/>
    <property type="molecule type" value="Genomic_DNA"/>
</dbReference>
<protein>
    <submittedName>
        <fullName evidence="1">Uncharacterized protein</fullName>
    </submittedName>
</protein>
<comment type="caution">
    <text evidence="1">The sequence shown here is derived from an EMBL/GenBank/DDBJ whole genome shotgun (WGS) entry which is preliminary data.</text>
</comment>
<dbReference type="Pfam" id="PF10459">
    <property type="entry name" value="Peptidase_S46"/>
    <property type="match status" value="1"/>
</dbReference>
<accession>A0ABR6JIT8</accession>
<organism evidence="1 2">
    <name type="scientific">Xanthomonas cannabis</name>
    <dbReference type="NCBI Taxonomy" id="1885674"/>
    <lineage>
        <taxon>Bacteria</taxon>
        <taxon>Pseudomonadati</taxon>
        <taxon>Pseudomonadota</taxon>
        <taxon>Gammaproteobacteria</taxon>
        <taxon>Lysobacterales</taxon>
        <taxon>Lysobacteraceae</taxon>
        <taxon>Xanthomonas</taxon>
    </lineage>
</organism>
<proteinExistence type="predicted"/>
<dbReference type="Proteomes" id="UP000554726">
    <property type="component" value="Unassembled WGS sequence"/>
</dbReference>
<reference evidence="1 2" key="1">
    <citation type="submission" date="2020-08" db="EMBL/GenBank/DDBJ databases">
        <title>Studying the diversity of plant-associated saprophytic bacteria and their role in host health and plant-pathogen interactions.</title>
        <authorList>
            <person name="Potnis N."/>
        </authorList>
    </citation>
    <scope>NUCLEOTIDE SEQUENCE [LARGE SCALE GENOMIC DNA]</scope>
    <source>
        <strain evidence="1 2">F16</strain>
    </source>
</reference>
<keyword evidence="2" id="KW-1185">Reference proteome</keyword>
<evidence type="ECO:0000313" key="2">
    <source>
        <dbReference type="Proteomes" id="UP000554726"/>
    </source>
</evidence>
<dbReference type="InterPro" id="IPR019500">
    <property type="entry name" value="Pep_S46"/>
</dbReference>
<sequence>MASTPCATLDGMAAKDTGAAPFDALKPLLAAVRVKRCRVRRQAPGLGAGQPRVGAGHQWRQRRRAGNGCAGQLVGLGFDGNRKSVSSDWTFDPAMTRSTAAQSDLRWIMTVVAPALQVPKALGVRWVGRAGGGERL</sequence>
<name>A0ABR6JIT8_9XANT</name>
<gene>
    <name evidence="1" type="ORF">FHR60_001359</name>
</gene>
<evidence type="ECO:0000313" key="1">
    <source>
        <dbReference type="EMBL" id="MBB4592719.1"/>
    </source>
</evidence>